<name>A0AAU9N2H5_9ASTR</name>
<proteinExistence type="predicted"/>
<dbReference type="AlphaFoldDB" id="A0AAU9N2H5"/>
<keyword evidence="2" id="KW-1185">Reference proteome</keyword>
<reference evidence="1 2" key="1">
    <citation type="submission" date="2022-01" db="EMBL/GenBank/DDBJ databases">
        <authorList>
            <person name="Xiong W."/>
            <person name="Schranz E."/>
        </authorList>
    </citation>
    <scope>NUCLEOTIDE SEQUENCE [LARGE SCALE GENOMIC DNA]</scope>
</reference>
<gene>
    <name evidence="1" type="ORF">LVIROSA_LOCUS14153</name>
</gene>
<dbReference type="Proteomes" id="UP001157418">
    <property type="component" value="Unassembled WGS sequence"/>
</dbReference>
<protein>
    <submittedName>
        <fullName evidence="1">Uncharacterized protein</fullName>
    </submittedName>
</protein>
<organism evidence="1 2">
    <name type="scientific">Lactuca virosa</name>
    <dbReference type="NCBI Taxonomy" id="75947"/>
    <lineage>
        <taxon>Eukaryota</taxon>
        <taxon>Viridiplantae</taxon>
        <taxon>Streptophyta</taxon>
        <taxon>Embryophyta</taxon>
        <taxon>Tracheophyta</taxon>
        <taxon>Spermatophyta</taxon>
        <taxon>Magnoliopsida</taxon>
        <taxon>eudicotyledons</taxon>
        <taxon>Gunneridae</taxon>
        <taxon>Pentapetalae</taxon>
        <taxon>asterids</taxon>
        <taxon>campanulids</taxon>
        <taxon>Asterales</taxon>
        <taxon>Asteraceae</taxon>
        <taxon>Cichorioideae</taxon>
        <taxon>Cichorieae</taxon>
        <taxon>Lactucinae</taxon>
        <taxon>Lactuca</taxon>
    </lineage>
</organism>
<accession>A0AAU9N2H5</accession>
<sequence length="73" mass="8556">MLRCWSNGLTSTNKCSNHIILLRKQKRKYGEAFVKHELENKNKVESCRRIKSLTGMNQRASNKLFTQFHRGCS</sequence>
<evidence type="ECO:0000313" key="1">
    <source>
        <dbReference type="EMBL" id="CAH1427123.1"/>
    </source>
</evidence>
<comment type="caution">
    <text evidence="1">The sequence shown here is derived from an EMBL/GenBank/DDBJ whole genome shotgun (WGS) entry which is preliminary data.</text>
</comment>
<dbReference type="EMBL" id="CAKMRJ010002223">
    <property type="protein sequence ID" value="CAH1427123.1"/>
    <property type="molecule type" value="Genomic_DNA"/>
</dbReference>
<evidence type="ECO:0000313" key="2">
    <source>
        <dbReference type="Proteomes" id="UP001157418"/>
    </source>
</evidence>